<reference evidence="2 3" key="1">
    <citation type="journal article" date="2020" name="Nat. Commun.">
        <title>Genome of Tripterygium wilfordii and identification of cytochrome P450 involved in triptolide biosynthesis.</title>
        <authorList>
            <person name="Tu L."/>
            <person name="Su P."/>
            <person name="Zhang Z."/>
            <person name="Gao L."/>
            <person name="Wang J."/>
            <person name="Hu T."/>
            <person name="Zhou J."/>
            <person name="Zhang Y."/>
            <person name="Zhao Y."/>
            <person name="Liu Y."/>
            <person name="Song Y."/>
            <person name="Tong Y."/>
            <person name="Lu Y."/>
            <person name="Yang J."/>
            <person name="Xu C."/>
            <person name="Jia M."/>
            <person name="Peters R.J."/>
            <person name="Huang L."/>
            <person name="Gao W."/>
        </authorList>
    </citation>
    <scope>NUCLEOTIDE SEQUENCE [LARGE SCALE GENOMIC DNA]</scope>
    <source>
        <strain evidence="3">cv. XIE 37</strain>
        <tissue evidence="2">Leaf</tissue>
    </source>
</reference>
<accession>A0A7J7C562</accession>
<feature type="compositionally biased region" description="Basic and acidic residues" evidence="1">
    <location>
        <begin position="1"/>
        <end position="10"/>
    </location>
</feature>
<dbReference type="EMBL" id="JAAARO010000021">
    <property type="protein sequence ID" value="KAF5728906.1"/>
    <property type="molecule type" value="Genomic_DNA"/>
</dbReference>
<dbReference type="AlphaFoldDB" id="A0A7J7C562"/>
<evidence type="ECO:0000313" key="2">
    <source>
        <dbReference type="EMBL" id="KAF5728906.1"/>
    </source>
</evidence>
<dbReference type="Proteomes" id="UP000593562">
    <property type="component" value="Unassembled WGS sequence"/>
</dbReference>
<gene>
    <name evidence="2" type="ORF">HS088_TW21G01060</name>
</gene>
<feature type="compositionally biased region" description="Polar residues" evidence="1">
    <location>
        <begin position="53"/>
        <end position="70"/>
    </location>
</feature>
<dbReference type="InParanoid" id="A0A7J7C562"/>
<name>A0A7J7C562_TRIWF</name>
<feature type="compositionally biased region" description="Low complexity" evidence="1">
    <location>
        <begin position="11"/>
        <end position="37"/>
    </location>
</feature>
<evidence type="ECO:0000256" key="1">
    <source>
        <dbReference type="SAM" id="MobiDB-lite"/>
    </source>
</evidence>
<protein>
    <submittedName>
        <fullName evidence="2">Uncharacterized protein</fullName>
    </submittedName>
</protein>
<comment type="caution">
    <text evidence="2">The sequence shown here is derived from an EMBL/GenBank/DDBJ whole genome shotgun (WGS) entry which is preliminary data.</text>
</comment>
<proteinExistence type="predicted"/>
<organism evidence="2 3">
    <name type="scientific">Tripterygium wilfordii</name>
    <name type="common">Thunder God vine</name>
    <dbReference type="NCBI Taxonomy" id="458696"/>
    <lineage>
        <taxon>Eukaryota</taxon>
        <taxon>Viridiplantae</taxon>
        <taxon>Streptophyta</taxon>
        <taxon>Embryophyta</taxon>
        <taxon>Tracheophyta</taxon>
        <taxon>Spermatophyta</taxon>
        <taxon>Magnoliopsida</taxon>
        <taxon>eudicotyledons</taxon>
        <taxon>Gunneridae</taxon>
        <taxon>Pentapetalae</taxon>
        <taxon>rosids</taxon>
        <taxon>fabids</taxon>
        <taxon>Celastrales</taxon>
        <taxon>Celastraceae</taxon>
        <taxon>Tripterygium</taxon>
    </lineage>
</organism>
<feature type="region of interest" description="Disordered" evidence="1">
    <location>
        <begin position="1"/>
        <end position="84"/>
    </location>
</feature>
<evidence type="ECO:0000313" key="3">
    <source>
        <dbReference type="Proteomes" id="UP000593562"/>
    </source>
</evidence>
<keyword evidence="3" id="KW-1185">Reference proteome</keyword>
<sequence>MRHIEDEQQRNRATSGTSTTTLATRNNMSGSSSSSPSLPVTVDKLPVRRRSARSASTFVVSTQAPQTSNMAPAAPPPRASTRSSRTAPIKTICGPAAAVCLYVTPSTHQLLSVTPLAAVCSSTLTIYDPRWLGELRPHCVRDEDHCRSVSTSLSHFL</sequence>